<dbReference type="AlphaFoldDB" id="A0A545TAZ5"/>
<name>A0A545TAZ5_9PROT</name>
<keyword evidence="6" id="KW-1185">Reference proteome</keyword>
<evidence type="ECO:0000259" key="4">
    <source>
        <dbReference type="PROSITE" id="PS51371"/>
    </source>
</evidence>
<dbReference type="Gene3D" id="3.10.580.10">
    <property type="entry name" value="CBS-domain"/>
    <property type="match status" value="1"/>
</dbReference>
<dbReference type="CDD" id="cd04623">
    <property type="entry name" value="CBS_pair_bac_euk"/>
    <property type="match status" value="1"/>
</dbReference>
<dbReference type="InterPro" id="IPR046342">
    <property type="entry name" value="CBS_dom_sf"/>
</dbReference>
<organism evidence="5 6">
    <name type="scientific">Denitrobaculum tricleocarpae</name>
    <dbReference type="NCBI Taxonomy" id="2591009"/>
    <lineage>
        <taxon>Bacteria</taxon>
        <taxon>Pseudomonadati</taxon>
        <taxon>Pseudomonadota</taxon>
        <taxon>Alphaproteobacteria</taxon>
        <taxon>Rhodospirillales</taxon>
        <taxon>Rhodospirillaceae</taxon>
        <taxon>Denitrobaculum</taxon>
    </lineage>
</organism>
<feature type="region of interest" description="Disordered" evidence="3">
    <location>
        <begin position="1"/>
        <end position="29"/>
    </location>
</feature>
<protein>
    <submittedName>
        <fullName evidence="5">CBS domain-containing protein</fullName>
    </submittedName>
</protein>
<accession>A0A545TAZ5</accession>
<feature type="domain" description="CBS" evidence="4">
    <location>
        <begin position="45"/>
        <end position="104"/>
    </location>
</feature>
<dbReference type="InterPro" id="IPR044725">
    <property type="entry name" value="CBSX3_CBS_dom"/>
</dbReference>
<dbReference type="InterPro" id="IPR051257">
    <property type="entry name" value="Diverse_CBS-Domain"/>
</dbReference>
<dbReference type="InterPro" id="IPR000644">
    <property type="entry name" value="CBS_dom"/>
</dbReference>
<dbReference type="Proteomes" id="UP000315252">
    <property type="component" value="Unassembled WGS sequence"/>
</dbReference>
<proteinExistence type="predicted"/>
<dbReference type="PANTHER" id="PTHR43080:SF2">
    <property type="entry name" value="CBS DOMAIN-CONTAINING PROTEIN"/>
    <property type="match status" value="1"/>
</dbReference>
<dbReference type="SMART" id="SM00116">
    <property type="entry name" value="CBS"/>
    <property type="match status" value="2"/>
</dbReference>
<dbReference type="PROSITE" id="PS51371">
    <property type="entry name" value="CBS"/>
    <property type="match status" value="2"/>
</dbReference>
<evidence type="ECO:0000313" key="6">
    <source>
        <dbReference type="Proteomes" id="UP000315252"/>
    </source>
</evidence>
<feature type="domain" description="CBS" evidence="4">
    <location>
        <begin position="113"/>
        <end position="173"/>
    </location>
</feature>
<reference evidence="5 6" key="1">
    <citation type="submission" date="2019-06" db="EMBL/GenBank/DDBJ databases">
        <title>Whole genome sequence for Rhodospirillaceae sp. R148.</title>
        <authorList>
            <person name="Wang G."/>
        </authorList>
    </citation>
    <scope>NUCLEOTIDE SEQUENCE [LARGE SCALE GENOMIC DNA]</scope>
    <source>
        <strain evidence="5 6">R148</strain>
    </source>
</reference>
<dbReference type="PANTHER" id="PTHR43080">
    <property type="entry name" value="CBS DOMAIN-CONTAINING PROTEIN CBSX3, MITOCHONDRIAL"/>
    <property type="match status" value="1"/>
</dbReference>
<feature type="compositionally biased region" description="Basic and acidic residues" evidence="3">
    <location>
        <begin position="13"/>
        <end position="23"/>
    </location>
</feature>
<comment type="caution">
    <text evidence="5">The sequence shown here is derived from an EMBL/GenBank/DDBJ whole genome shotgun (WGS) entry which is preliminary data.</text>
</comment>
<dbReference type="SUPFAM" id="SSF54631">
    <property type="entry name" value="CBS-domain pair"/>
    <property type="match status" value="1"/>
</dbReference>
<dbReference type="Pfam" id="PF00571">
    <property type="entry name" value="CBS"/>
    <property type="match status" value="2"/>
</dbReference>
<evidence type="ECO:0000256" key="2">
    <source>
        <dbReference type="PROSITE-ProRule" id="PRU00703"/>
    </source>
</evidence>
<dbReference type="OrthoDB" id="9807125at2"/>
<evidence type="ECO:0000313" key="5">
    <source>
        <dbReference type="EMBL" id="TQV74388.1"/>
    </source>
</evidence>
<sequence length="179" mass="19557">MRSMAPISYKSPMAEDEKHERTHSQTAEASVGAGLPSLTVAAILADKGGEIFTVPPEMTVKEVVAELNRRRVGALVVVDGDNKPVGIISERDVVRTLDTTGLEVFDSQVQEIMTADPKTCTPADNLEDVMKRMTDGRFRHLPVVDAGRLCGLVSIGDAVRHRMLEIEYENLKMKQAIVG</sequence>
<keyword evidence="1 2" id="KW-0129">CBS domain</keyword>
<dbReference type="EMBL" id="VHSH01000010">
    <property type="protein sequence ID" value="TQV74388.1"/>
    <property type="molecule type" value="Genomic_DNA"/>
</dbReference>
<gene>
    <name evidence="5" type="ORF">FKG95_24205</name>
</gene>
<evidence type="ECO:0000256" key="1">
    <source>
        <dbReference type="ARBA" id="ARBA00023122"/>
    </source>
</evidence>
<evidence type="ECO:0000256" key="3">
    <source>
        <dbReference type="SAM" id="MobiDB-lite"/>
    </source>
</evidence>